<evidence type="ECO:0000313" key="7">
    <source>
        <dbReference type="Proteomes" id="UP000241462"/>
    </source>
</evidence>
<name>A0A2T3AC09_9PEZI</name>
<accession>A0A2T3AC09</accession>
<keyword evidence="1" id="KW-0344">Guanine-nucleotide releasing factor</keyword>
<feature type="domain" description="RCC1-like" evidence="5">
    <location>
        <begin position="120"/>
        <end position="546"/>
    </location>
</feature>
<evidence type="ECO:0000256" key="4">
    <source>
        <dbReference type="SAM" id="MobiDB-lite"/>
    </source>
</evidence>
<proteinExistence type="predicted"/>
<feature type="repeat" description="RCC1" evidence="3">
    <location>
        <begin position="372"/>
        <end position="428"/>
    </location>
</feature>
<dbReference type="STRING" id="2025994.A0A2T3AC09"/>
<evidence type="ECO:0000256" key="3">
    <source>
        <dbReference type="PROSITE-ProRule" id="PRU00235"/>
    </source>
</evidence>
<dbReference type="InterPro" id="IPR058923">
    <property type="entry name" value="RCC1-like_dom"/>
</dbReference>
<reference evidence="6 7" key="1">
    <citation type="journal article" date="2018" name="Mycol. Prog.">
        <title>Coniella lustricola, a new species from submerged detritus.</title>
        <authorList>
            <person name="Raudabaugh D.B."/>
            <person name="Iturriaga T."/>
            <person name="Carver A."/>
            <person name="Mondo S."/>
            <person name="Pangilinan J."/>
            <person name="Lipzen A."/>
            <person name="He G."/>
            <person name="Amirebrahimi M."/>
            <person name="Grigoriev I.V."/>
            <person name="Miller A.N."/>
        </authorList>
    </citation>
    <scope>NUCLEOTIDE SEQUENCE [LARGE SCALE GENOMIC DNA]</scope>
    <source>
        <strain evidence="6 7">B22-T-1</strain>
    </source>
</reference>
<dbReference type="GO" id="GO:0005737">
    <property type="term" value="C:cytoplasm"/>
    <property type="evidence" value="ECO:0007669"/>
    <property type="project" value="TreeGrafter"/>
</dbReference>
<feature type="repeat" description="RCC1" evidence="3">
    <location>
        <begin position="429"/>
        <end position="496"/>
    </location>
</feature>
<dbReference type="SUPFAM" id="SSF50985">
    <property type="entry name" value="RCC1/BLIP-II"/>
    <property type="match status" value="1"/>
</dbReference>
<dbReference type="InterPro" id="IPR051553">
    <property type="entry name" value="Ran_GTPase-activating"/>
</dbReference>
<feature type="repeat" description="RCC1" evidence="3">
    <location>
        <begin position="119"/>
        <end position="177"/>
    </location>
</feature>
<dbReference type="AlphaFoldDB" id="A0A2T3AC09"/>
<feature type="repeat" description="RCC1" evidence="3">
    <location>
        <begin position="316"/>
        <end position="371"/>
    </location>
</feature>
<evidence type="ECO:0000313" key="6">
    <source>
        <dbReference type="EMBL" id="PSR90745.1"/>
    </source>
</evidence>
<dbReference type="OrthoDB" id="61110at2759"/>
<dbReference type="PROSITE" id="PS00626">
    <property type="entry name" value="RCC1_2"/>
    <property type="match status" value="1"/>
</dbReference>
<dbReference type="GO" id="GO:0005085">
    <property type="term" value="F:guanyl-nucleotide exchange factor activity"/>
    <property type="evidence" value="ECO:0007669"/>
    <property type="project" value="TreeGrafter"/>
</dbReference>
<feature type="compositionally biased region" description="Low complexity" evidence="4">
    <location>
        <begin position="1"/>
        <end position="25"/>
    </location>
</feature>
<evidence type="ECO:0000259" key="5">
    <source>
        <dbReference type="Pfam" id="PF25390"/>
    </source>
</evidence>
<evidence type="ECO:0000256" key="2">
    <source>
        <dbReference type="ARBA" id="ARBA00022737"/>
    </source>
</evidence>
<dbReference type="Proteomes" id="UP000241462">
    <property type="component" value="Unassembled WGS sequence"/>
</dbReference>
<dbReference type="PRINTS" id="PR00633">
    <property type="entry name" value="RCCNDNSATION"/>
</dbReference>
<evidence type="ECO:0000256" key="1">
    <source>
        <dbReference type="ARBA" id="ARBA00022658"/>
    </source>
</evidence>
<dbReference type="PROSITE" id="PS00625">
    <property type="entry name" value="RCC1_1"/>
    <property type="match status" value="1"/>
</dbReference>
<dbReference type="PANTHER" id="PTHR45982:SF1">
    <property type="entry name" value="REGULATOR OF CHROMOSOME CONDENSATION"/>
    <property type="match status" value="1"/>
</dbReference>
<feature type="compositionally biased region" description="Acidic residues" evidence="4">
    <location>
        <begin position="204"/>
        <end position="220"/>
    </location>
</feature>
<dbReference type="PROSITE" id="PS50012">
    <property type="entry name" value="RCC1_3"/>
    <property type="match status" value="6"/>
</dbReference>
<dbReference type="InParanoid" id="A0A2T3AC09"/>
<dbReference type="Gene3D" id="2.130.10.30">
    <property type="entry name" value="Regulator of chromosome condensation 1/beta-lactamase-inhibitor protein II"/>
    <property type="match status" value="1"/>
</dbReference>
<keyword evidence="7" id="KW-1185">Reference proteome</keyword>
<feature type="repeat" description="RCC1" evidence="3">
    <location>
        <begin position="259"/>
        <end position="315"/>
    </location>
</feature>
<dbReference type="InterPro" id="IPR009091">
    <property type="entry name" value="RCC1/BLIP-II"/>
</dbReference>
<feature type="region of interest" description="Disordered" evidence="4">
    <location>
        <begin position="199"/>
        <end position="232"/>
    </location>
</feature>
<feature type="repeat" description="RCC1" evidence="3">
    <location>
        <begin position="178"/>
        <end position="258"/>
    </location>
</feature>
<organism evidence="6 7">
    <name type="scientific">Coniella lustricola</name>
    <dbReference type="NCBI Taxonomy" id="2025994"/>
    <lineage>
        <taxon>Eukaryota</taxon>
        <taxon>Fungi</taxon>
        <taxon>Dikarya</taxon>
        <taxon>Ascomycota</taxon>
        <taxon>Pezizomycotina</taxon>
        <taxon>Sordariomycetes</taxon>
        <taxon>Sordariomycetidae</taxon>
        <taxon>Diaporthales</taxon>
        <taxon>Schizoparmaceae</taxon>
        <taxon>Coniella</taxon>
    </lineage>
</organism>
<feature type="region of interest" description="Disordered" evidence="4">
    <location>
        <begin position="1"/>
        <end position="111"/>
    </location>
</feature>
<dbReference type="PANTHER" id="PTHR45982">
    <property type="entry name" value="REGULATOR OF CHROMOSOME CONDENSATION"/>
    <property type="match status" value="1"/>
</dbReference>
<dbReference type="InterPro" id="IPR000408">
    <property type="entry name" value="Reg_chr_condens"/>
</dbReference>
<sequence>MPPKSTRARAATKAAPTANGTAAAATKKRKAAETDAKPAPSKRAKGAPYDTKKLDEAIEDIEEPKSAKKTAKPSKPATKKADPASSFSSEPTSGLASFKDAPPDTSSLPVVNKAPTDVLTVYVFGTGDMAGELGLGPNKKAAKRATIIPKLDPKEAGSYRVVQLDCGGMHTIALTEDSKIVTWGGNDLGALGRDTTWDGGLRDLDDDGAGSGSDDSDDEALNPVESTPTEIPENYFPSGTKFTCVAAGDSCSFAVTDTGLVYGWGTFTDSEANQCFLYYKEEVIKKQDKPMLIPGLHNIKSVVCGANHAIALDNAGRLWTWGVNEKTQVGRRMHAAADFKDNFYPGIADMSRYGIKSVAAGPYHSLAVDNKDRVFAWGMNNFGQAGYANNAGADSAELPYPMQIKTLSKQGIEQLAAGAHYSAAVTKDGRFLVWGRIDGGHLGLKLSEEQIENPKVVRKDEYNKPRILLEPTAVPNIGEAAYIACSTGHSLFVNKEGKGFASGYGSQLQLGNGKDDDVEIAEELKAKSLEGAKLSWCGTGGQFSMVAAPSAKQVNGHK</sequence>
<keyword evidence="2" id="KW-0677">Repeat</keyword>
<protein>
    <submittedName>
        <fullName evidence="6">Regulator of chromosome condensation 1/beta-lactamase-inhibitor protein II</fullName>
    </submittedName>
</protein>
<dbReference type="Pfam" id="PF25390">
    <property type="entry name" value="WD40_RLD"/>
    <property type="match status" value="1"/>
</dbReference>
<dbReference type="EMBL" id="KZ678416">
    <property type="protein sequence ID" value="PSR90745.1"/>
    <property type="molecule type" value="Genomic_DNA"/>
</dbReference>
<gene>
    <name evidence="6" type="ORF">BD289DRAFT_365663</name>
</gene>